<evidence type="ECO:0000313" key="2">
    <source>
        <dbReference type="Proteomes" id="UP001489719"/>
    </source>
</evidence>
<dbReference type="Proteomes" id="UP001489719">
    <property type="component" value="Unassembled WGS sequence"/>
</dbReference>
<accession>A0ACC3TU12</accession>
<keyword evidence="2" id="KW-1185">Reference proteome</keyword>
<reference evidence="2" key="1">
    <citation type="journal article" date="2024" name="Front. Bioeng. Biotechnol.">
        <title>Genome-scale model development and genomic sequencing of the oleaginous clade Lipomyces.</title>
        <authorList>
            <person name="Czajka J.J."/>
            <person name="Han Y."/>
            <person name="Kim J."/>
            <person name="Mondo S.J."/>
            <person name="Hofstad B.A."/>
            <person name="Robles A."/>
            <person name="Haridas S."/>
            <person name="Riley R."/>
            <person name="LaButti K."/>
            <person name="Pangilinan J."/>
            <person name="Andreopoulos W."/>
            <person name="Lipzen A."/>
            <person name="Yan J."/>
            <person name="Wang M."/>
            <person name="Ng V."/>
            <person name="Grigoriev I.V."/>
            <person name="Spatafora J.W."/>
            <person name="Magnuson J.K."/>
            <person name="Baker S.E."/>
            <person name="Pomraning K.R."/>
        </authorList>
    </citation>
    <scope>NUCLEOTIDE SEQUENCE [LARGE SCALE GENOMIC DNA]</scope>
    <source>
        <strain evidence="2">CBS 10300</strain>
    </source>
</reference>
<dbReference type="EMBL" id="MU970049">
    <property type="protein sequence ID" value="KAK9324520.1"/>
    <property type="molecule type" value="Genomic_DNA"/>
</dbReference>
<proteinExistence type="predicted"/>
<name>A0ACC3TU12_9ASCO</name>
<sequence>MSTSFSLSKREAASKVYVTQCATTADVNKRPHTIITQHHYNQRADILIPTDAYESALGSSPILNGEKCTRDWRYYHATTSLGSFLKPEFLNQHIKKDNCLVLSLAEIDTEDVYCIYEGVLRLSLRKDTYERVGLQGKASRFSKARFIVEMNLRSPNFLPGHKGFDKLIKATESSPLRHPIPFLICVFPSAGSSSSLSPLPDYFKATAYPQQYSITHIPNAVIVPPLSPFKSALALTGPSYNSISKSDIEVYIDEVVREGVLHILEWTSLLGLQSERIQFGRQIDPLLSTYSVFEDEGVEEIANPKIDKVTKISLEGFLTSRMTKDVFDELLKLLPPHSWAAITVYGFQDAPVSWASDEHSYLIGGENDYTIVIKPEEPGDRARCVLAFEVVGSNDSHN</sequence>
<organism evidence="1 2">
    <name type="scientific">Lipomyces orientalis</name>
    <dbReference type="NCBI Taxonomy" id="1233043"/>
    <lineage>
        <taxon>Eukaryota</taxon>
        <taxon>Fungi</taxon>
        <taxon>Dikarya</taxon>
        <taxon>Ascomycota</taxon>
        <taxon>Saccharomycotina</taxon>
        <taxon>Lipomycetes</taxon>
        <taxon>Lipomycetales</taxon>
        <taxon>Lipomycetaceae</taxon>
        <taxon>Lipomyces</taxon>
    </lineage>
</organism>
<gene>
    <name evidence="1" type="ORF">V1517DRAFT_317232</name>
</gene>
<protein>
    <submittedName>
        <fullName evidence="1">Ribonuclease P 40kDa subunit-domain-containing protein</fullName>
    </submittedName>
</protein>
<evidence type="ECO:0000313" key="1">
    <source>
        <dbReference type="EMBL" id="KAK9324520.1"/>
    </source>
</evidence>
<comment type="caution">
    <text evidence="1">The sequence shown here is derived from an EMBL/GenBank/DDBJ whole genome shotgun (WGS) entry which is preliminary data.</text>
</comment>